<evidence type="ECO:0000256" key="1">
    <source>
        <dbReference type="ARBA" id="ARBA00010396"/>
    </source>
</evidence>
<dbReference type="NCBIfam" id="TIGR00006">
    <property type="entry name" value="16S rRNA (cytosine(1402)-N(4))-methyltransferase RsmH"/>
    <property type="match status" value="1"/>
</dbReference>
<evidence type="ECO:0000256" key="5">
    <source>
        <dbReference type="ARBA" id="ARBA00022691"/>
    </source>
</evidence>
<comment type="caution">
    <text evidence="7">The sequence shown here is derived from an EMBL/GenBank/DDBJ whole genome shotgun (WGS) entry which is preliminary data.</text>
</comment>
<comment type="function">
    <text evidence="6">Specifically methylates the N4 position of cytidine in position 1402 (C1402) of 16S rRNA.</text>
</comment>
<keyword evidence="6" id="KW-0963">Cytoplasm</keyword>
<dbReference type="Proteomes" id="UP000178911">
    <property type="component" value="Unassembled WGS sequence"/>
</dbReference>
<evidence type="ECO:0000256" key="4">
    <source>
        <dbReference type="ARBA" id="ARBA00022679"/>
    </source>
</evidence>
<dbReference type="GO" id="GO:0070475">
    <property type="term" value="P:rRNA base methylation"/>
    <property type="evidence" value="ECO:0007669"/>
    <property type="project" value="UniProtKB-UniRule"/>
</dbReference>
<dbReference type="InterPro" id="IPR002903">
    <property type="entry name" value="RsmH"/>
</dbReference>
<gene>
    <name evidence="6" type="primary">rsmH</name>
    <name evidence="7" type="ORF">A3A13_03990</name>
</gene>
<dbReference type="PANTHER" id="PTHR11265:SF0">
    <property type="entry name" value="12S RRNA N4-METHYLCYTIDINE METHYLTRANSFERASE"/>
    <property type="match status" value="1"/>
</dbReference>
<keyword evidence="3 6" id="KW-0489">Methyltransferase</keyword>
<keyword evidence="5 6" id="KW-0949">S-adenosyl-L-methionine</keyword>
<comment type="subcellular location">
    <subcellularLocation>
        <location evidence="6">Cytoplasm</location>
    </subcellularLocation>
</comment>
<dbReference type="GO" id="GO:0071424">
    <property type="term" value="F:rRNA (cytosine-N4-)-methyltransferase activity"/>
    <property type="evidence" value="ECO:0007669"/>
    <property type="project" value="UniProtKB-UniRule"/>
</dbReference>
<feature type="binding site" evidence="6">
    <location>
        <position position="79"/>
    </location>
    <ligand>
        <name>S-adenosyl-L-methionine</name>
        <dbReference type="ChEBI" id="CHEBI:59789"/>
    </ligand>
</feature>
<evidence type="ECO:0000256" key="2">
    <source>
        <dbReference type="ARBA" id="ARBA00022552"/>
    </source>
</evidence>
<organism evidence="7 8">
    <name type="scientific">Candidatus Yanofskybacteria bacterium RIFCSPLOWO2_01_FULL_43_22</name>
    <dbReference type="NCBI Taxonomy" id="1802695"/>
    <lineage>
        <taxon>Bacteria</taxon>
        <taxon>Candidatus Yanofskyibacteriota</taxon>
    </lineage>
</organism>
<dbReference type="SUPFAM" id="SSF81799">
    <property type="entry name" value="Putative methyltransferase TM0872, insert domain"/>
    <property type="match status" value="1"/>
</dbReference>
<dbReference type="EMBL" id="MGKJ01000020">
    <property type="protein sequence ID" value="OGN23256.1"/>
    <property type="molecule type" value="Genomic_DNA"/>
</dbReference>
<dbReference type="HAMAP" id="MF_01007">
    <property type="entry name" value="16SrRNA_methyltr_H"/>
    <property type="match status" value="1"/>
</dbReference>
<dbReference type="AlphaFoldDB" id="A0A1F8GEV2"/>
<dbReference type="InterPro" id="IPR029063">
    <property type="entry name" value="SAM-dependent_MTases_sf"/>
</dbReference>
<sequence>MHKPVLLKEVVEYLDPKPGDQIIDATLDGGGHAMALVEKIAPDGRVLGIEWDLELLKEFESKVKSSKLKDNFILVNDSYTNIESIVREYNFRPNGILFDLGLSSWHYERSGRGFSFKRDEPLDMRYNTYREVKGKNEKVKTAAEIVNTYSKKELEKIIREYGEEQFAESIAKNVVRTRKVEPILKTSELVEVIGDSVPFWYKRRKIHFATKTFQALRIEVNAELKNIEKGVSSAINILEPACPEQGRRGGRVAVISFHGLEDKMVREIFKKKAKEGVVKFVIKRTIKPSWEEQKANPRSRSAKLKIAEKL</sequence>
<keyword evidence="4 6" id="KW-0808">Transferase</keyword>
<reference evidence="7 8" key="1">
    <citation type="journal article" date="2016" name="Nat. Commun.">
        <title>Thousands of microbial genomes shed light on interconnected biogeochemical processes in an aquifer system.</title>
        <authorList>
            <person name="Anantharaman K."/>
            <person name="Brown C.T."/>
            <person name="Hug L.A."/>
            <person name="Sharon I."/>
            <person name="Castelle C.J."/>
            <person name="Probst A.J."/>
            <person name="Thomas B.C."/>
            <person name="Singh A."/>
            <person name="Wilkins M.J."/>
            <person name="Karaoz U."/>
            <person name="Brodie E.L."/>
            <person name="Williams K.H."/>
            <person name="Hubbard S.S."/>
            <person name="Banfield J.F."/>
        </authorList>
    </citation>
    <scope>NUCLEOTIDE SEQUENCE [LARGE SCALE GENOMIC DNA]</scope>
</reference>
<evidence type="ECO:0000256" key="3">
    <source>
        <dbReference type="ARBA" id="ARBA00022603"/>
    </source>
</evidence>
<dbReference type="PANTHER" id="PTHR11265">
    <property type="entry name" value="S-ADENOSYL-METHYLTRANSFERASE MRAW"/>
    <property type="match status" value="1"/>
</dbReference>
<protein>
    <recommendedName>
        <fullName evidence="6">Ribosomal RNA small subunit methyltransferase H</fullName>
        <ecNumber evidence="6">2.1.1.199</ecNumber>
    </recommendedName>
    <alternativeName>
        <fullName evidence="6">16S rRNA m(4)C1402 methyltransferase</fullName>
    </alternativeName>
    <alternativeName>
        <fullName evidence="6">rRNA (cytosine-N(4)-)-methyltransferase RsmH</fullName>
    </alternativeName>
</protein>
<dbReference type="Pfam" id="PF01795">
    <property type="entry name" value="Methyltransf_5"/>
    <property type="match status" value="1"/>
</dbReference>
<name>A0A1F8GEV2_9BACT</name>
<evidence type="ECO:0000256" key="6">
    <source>
        <dbReference type="HAMAP-Rule" id="MF_01007"/>
    </source>
</evidence>
<dbReference type="InterPro" id="IPR023397">
    <property type="entry name" value="SAM-dep_MeTrfase_MraW_recog"/>
</dbReference>
<dbReference type="Gene3D" id="1.10.150.170">
    <property type="entry name" value="Putative methyltransferase TM0872, insert domain"/>
    <property type="match status" value="1"/>
</dbReference>
<evidence type="ECO:0000313" key="7">
    <source>
        <dbReference type="EMBL" id="OGN23256.1"/>
    </source>
</evidence>
<dbReference type="GO" id="GO:0005737">
    <property type="term" value="C:cytoplasm"/>
    <property type="evidence" value="ECO:0007669"/>
    <property type="project" value="UniProtKB-SubCell"/>
</dbReference>
<feature type="binding site" evidence="6">
    <location>
        <begin position="30"/>
        <end position="32"/>
    </location>
    <ligand>
        <name>S-adenosyl-L-methionine</name>
        <dbReference type="ChEBI" id="CHEBI:59789"/>
    </ligand>
</feature>
<evidence type="ECO:0000313" key="8">
    <source>
        <dbReference type="Proteomes" id="UP000178911"/>
    </source>
</evidence>
<dbReference type="PIRSF" id="PIRSF004486">
    <property type="entry name" value="MraW"/>
    <property type="match status" value="1"/>
</dbReference>
<feature type="binding site" evidence="6">
    <location>
        <position position="99"/>
    </location>
    <ligand>
        <name>S-adenosyl-L-methionine</name>
        <dbReference type="ChEBI" id="CHEBI:59789"/>
    </ligand>
</feature>
<keyword evidence="2 6" id="KW-0698">rRNA processing</keyword>
<comment type="similarity">
    <text evidence="1 6">Belongs to the methyltransferase superfamily. RsmH family.</text>
</comment>
<feature type="binding site" evidence="6">
    <location>
        <position position="106"/>
    </location>
    <ligand>
        <name>S-adenosyl-L-methionine</name>
        <dbReference type="ChEBI" id="CHEBI:59789"/>
    </ligand>
</feature>
<feature type="binding site" evidence="6">
    <location>
        <position position="50"/>
    </location>
    <ligand>
        <name>S-adenosyl-L-methionine</name>
        <dbReference type="ChEBI" id="CHEBI:59789"/>
    </ligand>
</feature>
<dbReference type="EC" id="2.1.1.199" evidence="6"/>
<dbReference type="Gene3D" id="3.40.50.150">
    <property type="entry name" value="Vaccinia Virus protein VP39"/>
    <property type="match status" value="1"/>
</dbReference>
<proteinExistence type="inferred from homology"/>
<accession>A0A1F8GEV2</accession>
<dbReference type="SUPFAM" id="SSF53335">
    <property type="entry name" value="S-adenosyl-L-methionine-dependent methyltransferases"/>
    <property type="match status" value="1"/>
</dbReference>
<dbReference type="STRING" id="1802695.A3A13_03990"/>
<comment type="catalytic activity">
    <reaction evidence="6">
        <text>cytidine(1402) in 16S rRNA + S-adenosyl-L-methionine = N(4)-methylcytidine(1402) in 16S rRNA + S-adenosyl-L-homocysteine + H(+)</text>
        <dbReference type="Rhea" id="RHEA:42928"/>
        <dbReference type="Rhea" id="RHEA-COMP:10286"/>
        <dbReference type="Rhea" id="RHEA-COMP:10287"/>
        <dbReference type="ChEBI" id="CHEBI:15378"/>
        <dbReference type="ChEBI" id="CHEBI:57856"/>
        <dbReference type="ChEBI" id="CHEBI:59789"/>
        <dbReference type="ChEBI" id="CHEBI:74506"/>
        <dbReference type="ChEBI" id="CHEBI:82748"/>
        <dbReference type="EC" id="2.1.1.199"/>
    </reaction>
</comment>